<comment type="caution">
    <text evidence="1">The sequence shown here is derived from an EMBL/GenBank/DDBJ whole genome shotgun (WGS) entry which is preliminary data.</text>
</comment>
<sequence length="66" mass="6909">MSVKNSASTGMSTAAFADSIGAKAGSIRVRLCQTGSYFGIKPKKLPNGRLLWPADSVERLLGEVPA</sequence>
<dbReference type="InParanoid" id="A0A423Q120"/>
<proteinExistence type="predicted"/>
<reference evidence="1 2" key="1">
    <citation type="submission" date="2013-10" db="EMBL/GenBank/DDBJ databases">
        <title>Salinisphaera japonica YTM-1 Genome Sequencing.</title>
        <authorList>
            <person name="Lai Q."/>
            <person name="Li C."/>
            <person name="Shao Z."/>
        </authorList>
    </citation>
    <scope>NUCLEOTIDE SEQUENCE [LARGE SCALE GENOMIC DNA]</scope>
    <source>
        <strain evidence="1 2">YTM-1</strain>
    </source>
</reference>
<protein>
    <submittedName>
        <fullName evidence="1">Monooxygenase</fullName>
    </submittedName>
</protein>
<keyword evidence="2" id="KW-1185">Reference proteome</keyword>
<keyword evidence="1" id="KW-0503">Monooxygenase</keyword>
<dbReference type="Proteomes" id="UP000285310">
    <property type="component" value="Unassembled WGS sequence"/>
</dbReference>
<evidence type="ECO:0000313" key="2">
    <source>
        <dbReference type="Proteomes" id="UP000285310"/>
    </source>
</evidence>
<name>A0A423Q120_9GAMM</name>
<gene>
    <name evidence="1" type="ORF">SAJA_02100</name>
</gene>
<dbReference type="GO" id="GO:0004497">
    <property type="term" value="F:monooxygenase activity"/>
    <property type="evidence" value="ECO:0007669"/>
    <property type="project" value="UniProtKB-KW"/>
</dbReference>
<dbReference type="AlphaFoldDB" id="A0A423Q120"/>
<dbReference type="OrthoDB" id="6615103at2"/>
<organism evidence="1 2">
    <name type="scientific">Salinisphaera japonica YTM-1</name>
    <dbReference type="NCBI Taxonomy" id="1209778"/>
    <lineage>
        <taxon>Bacteria</taxon>
        <taxon>Pseudomonadati</taxon>
        <taxon>Pseudomonadota</taxon>
        <taxon>Gammaproteobacteria</taxon>
        <taxon>Salinisphaerales</taxon>
        <taxon>Salinisphaeraceae</taxon>
        <taxon>Salinisphaera</taxon>
    </lineage>
</organism>
<keyword evidence="1" id="KW-0560">Oxidoreductase</keyword>
<accession>A0A423Q120</accession>
<dbReference type="EMBL" id="AYKG01000003">
    <property type="protein sequence ID" value="ROO31958.1"/>
    <property type="molecule type" value="Genomic_DNA"/>
</dbReference>
<evidence type="ECO:0000313" key="1">
    <source>
        <dbReference type="EMBL" id="ROO31958.1"/>
    </source>
</evidence>